<feature type="compositionally biased region" description="Basic and acidic residues" evidence="1">
    <location>
        <begin position="155"/>
        <end position="165"/>
    </location>
</feature>
<comment type="caution">
    <text evidence="2">The sequence shown here is derived from an EMBL/GenBank/DDBJ whole genome shotgun (WGS) entry which is preliminary data.</text>
</comment>
<reference evidence="2" key="2">
    <citation type="journal article" date="2020" name="Nat. Commun.">
        <title>Large-scale genome sequencing of mycorrhizal fungi provides insights into the early evolution of symbiotic traits.</title>
        <authorList>
            <person name="Miyauchi S."/>
            <person name="Kiss E."/>
            <person name="Kuo A."/>
            <person name="Drula E."/>
            <person name="Kohler A."/>
            <person name="Sanchez-Garcia M."/>
            <person name="Morin E."/>
            <person name="Andreopoulos B."/>
            <person name="Barry K.W."/>
            <person name="Bonito G."/>
            <person name="Buee M."/>
            <person name="Carver A."/>
            <person name="Chen C."/>
            <person name="Cichocki N."/>
            <person name="Clum A."/>
            <person name="Culley D."/>
            <person name="Crous P.W."/>
            <person name="Fauchery L."/>
            <person name="Girlanda M."/>
            <person name="Hayes R.D."/>
            <person name="Keri Z."/>
            <person name="LaButti K."/>
            <person name="Lipzen A."/>
            <person name="Lombard V."/>
            <person name="Magnuson J."/>
            <person name="Maillard F."/>
            <person name="Murat C."/>
            <person name="Nolan M."/>
            <person name="Ohm R.A."/>
            <person name="Pangilinan J."/>
            <person name="Pereira M.F."/>
            <person name="Perotto S."/>
            <person name="Peter M."/>
            <person name="Pfister S."/>
            <person name="Riley R."/>
            <person name="Sitrit Y."/>
            <person name="Stielow J.B."/>
            <person name="Szollosi G."/>
            <person name="Zifcakova L."/>
            <person name="Stursova M."/>
            <person name="Spatafora J.W."/>
            <person name="Tedersoo L."/>
            <person name="Vaario L.M."/>
            <person name="Yamada A."/>
            <person name="Yan M."/>
            <person name="Wang P."/>
            <person name="Xu J."/>
            <person name="Bruns T."/>
            <person name="Baldrian P."/>
            <person name="Vilgalys R."/>
            <person name="Dunand C."/>
            <person name="Henrissat B."/>
            <person name="Grigoriev I.V."/>
            <person name="Hibbett D."/>
            <person name="Nagy L.G."/>
            <person name="Martin F.M."/>
        </authorList>
    </citation>
    <scope>NUCLEOTIDE SEQUENCE</scope>
    <source>
        <strain evidence="2">BED1</strain>
    </source>
</reference>
<evidence type="ECO:0000313" key="3">
    <source>
        <dbReference type="Proteomes" id="UP001194468"/>
    </source>
</evidence>
<sequence>MASNGPSVPSDLSKLTVPQLKALCKERRITGYSKLSKAALLQKLAEVTAPTKTTTPSNVQASQRTTAVPSADEVRNLANTTACIGSSNVCSAANATNATHQPVQPTSTGNTNPTETRSTAKDPLPTELPKSLQNHTATSTTSTRTQKTSGTKRPAHIDTSGDTKRIRTSLKSATTAGHEPPAPRTSTFQQKLPVDSSVFKVPELPTQRKRSLHGGASTLAKRHPGTGKDSASHQITGGPGRFKPLAVARPKSVELDQANKEPSRNSAVSVAPRVVDSALVSDFHATPLPVLSPISLPPRASERKWVYRWAIVLSAISPADRQTCSLVSRTFRYAVYLSAFHILSKGYAGHRLDAILEQHPRNMTNFWPYLRFRMAEVFERRDTFKRSFLGRYTDLIGYDPLSSHLWASPDDEKQVDVAIRFVLTRMWFAVSIGAYGHDAFAWSRCVIRDVREVVQGEIWQVVALDNGTGASCSFYVLEATCEVIGRPPSSQGEDTLEFCLRADWTTWISQQSRTPLDTGPRSLLECVKWSNTEDYHRGISKAWLHRVQGQDGDNIAERIVAERYILASVVANSISGPWMSTSAMAQEFAGLPDRDAHGSRTAGRSTNTVNMYLPAHHHVESVHFTTCKGEALHGAVAVVQTPGREYYVLRDNGMQVGCEEEGIPEVWQRILGCDALGRAC</sequence>
<evidence type="ECO:0000313" key="2">
    <source>
        <dbReference type="EMBL" id="KAF8443100.1"/>
    </source>
</evidence>
<keyword evidence="3" id="KW-1185">Reference proteome</keyword>
<feature type="region of interest" description="Disordered" evidence="1">
    <location>
        <begin position="204"/>
        <end position="244"/>
    </location>
</feature>
<feature type="compositionally biased region" description="Low complexity" evidence="1">
    <location>
        <begin position="136"/>
        <end position="151"/>
    </location>
</feature>
<dbReference type="EMBL" id="WHUW01000008">
    <property type="protein sequence ID" value="KAF8443100.1"/>
    <property type="molecule type" value="Genomic_DNA"/>
</dbReference>
<organism evidence="2 3">
    <name type="scientific">Boletus edulis BED1</name>
    <dbReference type="NCBI Taxonomy" id="1328754"/>
    <lineage>
        <taxon>Eukaryota</taxon>
        <taxon>Fungi</taxon>
        <taxon>Dikarya</taxon>
        <taxon>Basidiomycota</taxon>
        <taxon>Agaricomycotina</taxon>
        <taxon>Agaricomycetes</taxon>
        <taxon>Agaricomycetidae</taxon>
        <taxon>Boletales</taxon>
        <taxon>Boletineae</taxon>
        <taxon>Boletaceae</taxon>
        <taxon>Boletoideae</taxon>
        <taxon>Boletus</taxon>
    </lineage>
</organism>
<name>A0AAD4BY45_BOLED</name>
<gene>
    <name evidence="2" type="ORF">L210DRAFT_3445882</name>
</gene>
<dbReference type="Proteomes" id="UP001194468">
    <property type="component" value="Unassembled WGS sequence"/>
</dbReference>
<proteinExistence type="predicted"/>
<feature type="region of interest" description="Disordered" evidence="1">
    <location>
        <begin position="96"/>
        <end position="166"/>
    </location>
</feature>
<evidence type="ECO:0008006" key="4">
    <source>
        <dbReference type="Google" id="ProtNLM"/>
    </source>
</evidence>
<feature type="compositionally biased region" description="Polar residues" evidence="1">
    <location>
        <begin position="50"/>
        <end position="68"/>
    </location>
</feature>
<accession>A0AAD4BY45</accession>
<protein>
    <recommendedName>
        <fullName evidence="4">Rho termination factor N-terminal domain-containing protein</fullName>
    </recommendedName>
</protein>
<reference evidence="2" key="1">
    <citation type="submission" date="2019-10" db="EMBL/GenBank/DDBJ databases">
        <authorList>
            <consortium name="DOE Joint Genome Institute"/>
            <person name="Kuo A."/>
            <person name="Miyauchi S."/>
            <person name="Kiss E."/>
            <person name="Drula E."/>
            <person name="Kohler A."/>
            <person name="Sanchez-Garcia M."/>
            <person name="Andreopoulos B."/>
            <person name="Barry K.W."/>
            <person name="Bonito G."/>
            <person name="Buee M."/>
            <person name="Carver A."/>
            <person name="Chen C."/>
            <person name="Cichocki N."/>
            <person name="Clum A."/>
            <person name="Culley D."/>
            <person name="Crous P.W."/>
            <person name="Fauchery L."/>
            <person name="Girlanda M."/>
            <person name="Hayes R."/>
            <person name="Keri Z."/>
            <person name="LaButti K."/>
            <person name="Lipzen A."/>
            <person name="Lombard V."/>
            <person name="Magnuson J."/>
            <person name="Maillard F."/>
            <person name="Morin E."/>
            <person name="Murat C."/>
            <person name="Nolan M."/>
            <person name="Ohm R."/>
            <person name="Pangilinan J."/>
            <person name="Pereira M."/>
            <person name="Perotto S."/>
            <person name="Peter M."/>
            <person name="Riley R."/>
            <person name="Sitrit Y."/>
            <person name="Stielow B."/>
            <person name="Szollosi G."/>
            <person name="Zifcakova L."/>
            <person name="Stursova M."/>
            <person name="Spatafora J.W."/>
            <person name="Tedersoo L."/>
            <person name="Vaario L.-M."/>
            <person name="Yamada A."/>
            <person name="Yan M."/>
            <person name="Wang P."/>
            <person name="Xu J."/>
            <person name="Bruns T."/>
            <person name="Baldrian P."/>
            <person name="Vilgalys R."/>
            <person name="Henrissat B."/>
            <person name="Grigoriev I.V."/>
            <person name="Hibbett D."/>
            <person name="Nagy L.G."/>
            <person name="Martin F.M."/>
        </authorList>
    </citation>
    <scope>NUCLEOTIDE SEQUENCE</scope>
    <source>
        <strain evidence="2">BED1</strain>
    </source>
</reference>
<feature type="region of interest" description="Disordered" evidence="1">
    <location>
        <begin position="48"/>
        <end position="68"/>
    </location>
</feature>
<dbReference type="AlphaFoldDB" id="A0AAD4BY45"/>
<feature type="compositionally biased region" description="Polar residues" evidence="1">
    <location>
        <begin position="96"/>
        <end position="117"/>
    </location>
</feature>
<evidence type="ECO:0000256" key="1">
    <source>
        <dbReference type="SAM" id="MobiDB-lite"/>
    </source>
</evidence>